<keyword evidence="3" id="KW-0677">Repeat</keyword>
<evidence type="ECO:0000256" key="6">
    <source>
        <dbReference type="ARBA" id="ARBA00023285"/>
    </source>
</evidence>
<evidence type="ECO:0000256" key="8">
    <source>
        <dbReference type="ARBA" id="ARBA00040729"/>
    </source>
</evidence>
<comment type="similarity">
    <text evidence="1">Belongs to the UPF0053 family.</text>
</comment>
<feature type="domain" description="CBS" evidence="10">
    <location>
        <begin position="138"/>
        <end position="195"/>
    </location>
</feature>
<dbReference type="AlphaFoldDB" id="A0AA37TA62"/>
<dbReference type="EMBL" id="BSPD01000030">
    <property type="protein sequence ID" value="GLS25542.1"/>
    <property type="molecule type" value="Genomic_DNA"/>
</dbReference>
<evidence type="ECO:0000256" key="4">
    <source>
        <dbReference type="ARBA" id="ARBA00022842"/>
    </source>
</evidence>
<dbReference type="Pfam" id="PF00571">
    <property type="entry name" value="CBS"/>
    <property type="match status" value="2"/>
</dbReference>
<keyword evidence="6" id="KW-0170">Cobalt</keyword>
<dbReference type="PANTHER" id="PTHR22777">
    <property type="entry name" value="HEMOLYSIN-RELATED"/>
    <property type="match status" value="1"/>
</dbReference>
<dbReference type="InterPro" id="IPR054115">
    <property type="entry name" value="CorC_N"/>
</dbReference>
<dbReference type="FunFam" id="3.10.580.10:FF:000002">
    <property type="entry name" value="Magnesium/cobalt efflux protein CorC"/>
    <property type="match status" value="1"/>
</dbReference>
<proteinExistence type="inferred from homology"/>
<evidence type="ECO:0000313" key="11">
    <source>
        <dbReference type="EMBL" id="GLS25542.1"/>
    </source>
</evidence>
<dbReference type="SMART" id="SM01091">
    <property type="entry name" value="CorC_HlyC"/>
    <property type="match status" value="1"/>
</dbReference>
<dbReference type="Pfam" id="PF21917">
    <property type="entry name" value="NMB0537_N"/>
    <property type="match status" value="1"/>
</dbReference>
<evidence type="ECO:0000256" key="3">
    <source>
        <dbReference type="ARBA" id="ARBA00022737"/>
    </source>
</evidence>
<dbReference type="SUPFAM" id="SSF54631">
    <property type="entry name" value="CBS-domain pair"/>
    <property type="match status" value="1"/>
</dbReference>
<comment type="function">
    <text evidence="7">Plays a role in the transport of magnesium and cobalt ions.</text>
</comment>
<dbReference type="GO" id="GO:0005886">
    <property type="term" value="C:plasma membrane"/>
    <property type="evidence" value="ECO:0007669"/>
    <property type="project" value="TreeGrafter"/>
</dbReference>
<keyword evidence="4" id="KW-0460">Magnesium</keyword>
<dbReference type="Pfam" id="PF03471">
    <property type="entry name" value="CorC_HlyC"/>
    <property type="match status" value="1"/>
</dbReference>
<dbReference type="PROSITE" id="PS51371">
    <property type="entry name" value="CBS"/>
    <property type="match status" value="2"/>
</dbReference>
<accession>A0AA37TA62</accession>
<evidence type="ECO:0000256" key="2">
    <source>
        <dbReference type="ARBA" id="ARBA00022448"/>
    </source>
</evidence>
<dbReference type="SMART" id="SM00116">
    <property type="entry name" value="CBS"/>
    <property type="match status" value="2"/>
</dbReference>
<evidence type="ECO:0000259" key="10">
    <source>
        <dbReference type="PROSITE" id="PS51371"/>
    </source>
</evidence>
<dbReference type="SUPFAM" id="SSF56176">
    <property type="entry name" value="FAD-binding/transporter-associated domain-like"/>
    <property type="match status" value="1"/>
</dbReference>
<dbReference type="CDD" id="cd04590">
    <property type="entry name" value="CBS_pair_CorC_HlyC_assoc"/>
    <property type="match status" value="1"/>
</dbReference>
<keyword evidence="12" id="KW-1185">Reference proteome</keyword>
<dbReference type="RefSeq" id="WP_232591961.1">
    <property type="nucleotide sequence ID" value="NZ_BSPD01000030.1"/>
</dbReference>
<reference evidence="11 12" key="1">
    <citation type="journal article" date="2014" name="Int. J. Syst. Evol. Microbiol.">
        <title>Complete genome sequence of Corynebacterium casei LMG S-19264T (=DSM 44701T), isolated from a smear-ripened cheese.</title>
        <authorList>
            <consortium name="US DOE Joint Genome Institute (JGI-PGF)"/>
            <person name="Walter F."/>
            <person name="Albersmeier A."/>
            <person name="Kalinowski J."/>
            <person name="Ruckert C."/>
        </authorList>
    </citation>
    <scope>NUCLEOTIDE SEQUENCE [LARGE SCALE GENOMIC DNA]</scope>
    <source>
        <strain evidence="11 12">NBRC 110095</strain>
    </source>
</reference>
<dbReference type="GO" id="GO:0050660">
    <property type="term" value="F:flavin adenine dinucleotide binding"/>
    <property type="evidence" value="ECO:0007669"/>
    <property type="project" value="InterPro"/>
</dbReference>
<dbReference type="InterPro" id="IPR016169">
    <property type="entry name" value="FAD-bd_PCMH_sub2"/>
</dbReference>
<dbReference type="InterPro" id="IPR044751">
    <property type="entry name" value="Ion_transp-like_CBS"/>
</dbReference>
<keyword evidence="5 9" id="KW-0129">CBS domain</keyword>
<dbReference type="InterPro" id="IPR036318">
    <property type="entry name" value="FAD-bd_PCMH-like_sf"/>
</dbReference>
<evidence type="ECO:0000256" key="1">
    <source>
        <dbReference type="ARBA" id="ARBA00006337"/>
    </source>
</evidence>
<name>A0AA37TA62_9GAMM</name>
<dbReference type="InterPro" id="IPR046342">
    <property type="entry name" value="CBS_dom_sf"/>
</dbReference>
<dbReference type="InterPro" id="IPR005170">
    <property type="entry name" value="Transptr-assoc_dom"/>
</dbReference>
<keyword evidence="2" id="KW-0813">Transport</keyword>
<organism evidence="11 12">
    <name type="scientific">Marinibactrum halimedae</name>
    <dbReference type="NCBI Taxonomy" id="1444977"/>
    <lineage>
        <taxon>Bacteria</taxon>
        <taxon>Pseudomonadati</taxon>
        <taxon>Pseudomonadota</taxon>
        <taxon>Gammaproteobacteria</taxon>
        <taxon>Cellvibrionales</taxon>
        <taxon>Cellvibrionaceae</taxon>
        <taxon>Marinibactrum</taxon>
    </lineage>
</organism>
<evidence type="ECO:0000256" key="9">
    <source>
        <dbReference type="PROSITE-ProRule" id="PRU00703"/>
    </source>
</evidence>
<dbReference type="Gene3D" id="3.10.580.10">
    <property type="entry name" value="CBS-domain"/>
    <property type="match status" value="1"/>
</dbReference>
<dbReference type="InterPro" id="IPR000644">
    <property type="entry name" value="CBS_dom"/>
</dbReference>
<protein>
    <recommendedName>
        <fullName evidence="8">Magnesium and cobalt efflux protein CorC</fullName>
    </recommendedName>
</protein>
<gene>
    <name evidence="11" type="ORF">GCM10007877_12560</name>
</gene>
<dbReference type="Proteomes" id="UP001156870">
    <property type="component" value="Unassembled WGS sequence"/>
</dbReference>
<sequence>MSDDPSSSTPSSRGQEKSWFEKLMGGFSAEPKSREDLIKIIKDAANNNLLDEEAVSIIEGAMDVQDQQVRNVMVPRSQMVVVNLNDDPEAFLTKVMESGHSRFPVVGDTIDDIKGILLAKDLLPLILSGTKDFRLENVIRPASIIPESKRLNVLLREFRENRYHMALVIDEYGAISGLVTIEDVLEEIVGEIEDETDEDDDESFIRKVADNEYIIKALLPIEDFNEEFGAQFSEEEFDTIGGILMRAFGHLPQRNEHTDIDGYTFRVLYADSRQIHLLRLTTPGPH</sequence>
<dbReference type="Gene3D" id="3.30.465.10">
    <property type="match status" value="1"/>
</dbReference>
<evidence type="ECO:0000256" key="5">
    <source>
        <dbReference type="ARBA" id="ARBA00023122"/>
    </source>
</evidence>
<evidence type="ECO:0000256" key="7">
    <source>
        <dbReference type="ARBA" id="ARBA00037273"/>
    </source>
</evidence>
<evidence type="ECO:0000313" key="12">
    <source>
        <dbReference type="Proteomes" id="UP001156870"/>
    </source>
</evidence>
<comment type="caution">
    <text evidence="11">The sequence shown here is derived from an EMBL/GenBank/DDBJ whole genome shotgun (WGS) entry which is preliminary data.</text>
</comment>
<feature type="domain" description="CBS" evidence="10">
    <location>
        <begin position="73"/>
        <end position="133"/>
    </location>
</feature>
<dbReference type="PANTHER" id="PTHR22777:SF27">
    <property type="entry name" value="MAGNESIUM AND COBALT EFFLUX PROTEIN CORC"/>
    <property type="match status" value="1"/>
</dbReference>